<dbReference type="InterPro" id="IPR001789">
    <property type="entry name" value="Sig_transdc_resp-reg_receiver"/>
</dbReference>
<dbReference type="PROSITE" id="PS50110">
    <property type="entry name" value="RESPONSE_REGULATORY"/>
    <property type="match status" value="1"/>
</dbReference>
<dbReference type="Pfam" id="PF00072">
    <property type="entry name" value="Response_reg"/>
    <property type="match status" value="1"/>
</dbReference>
<keyword evidence="5" id="KW-1185">Reference proteome</keyword>
<evidence type="ECO:0000256" key="1">
    <source>
        <dbReference type="ARBA" id="ARBA00022553"/>
    </source>
</evidence>
<protein>
    <submittedName>
        <fullName evidence="4">Response regulator</fullName>
    </submittedName>
</protein>
<reference evidence="4 5" key="1">
    <citation type="submission" date="2019-07" db="EMBL/GenBank/DDBJ databases">
        <title>Whole genome shotgun sequence of Vibrio sagamiensis NBRC 104589.</title>
        <authorList>
            <person name="Hosoyama A."/>
            <person name="Uohara A."/>
            <person name="Ohji S."/>
            <person name="Ichikawa N."/>
        </authorList>
    </citation>
    <scope>NUCLEOTIDE SEQUENCE [LARGE SCALE GENOMIC DNA]</scope>
    <source>
        <strain evidence="4 5">NBRC 104589</strain>
    </source>
</reference>
<dbReference type="AlphaFoldDB" id="A0A511QCG9"/>
<sequence length="511" mass="57574">MNEEYKLDISQITILIIDDSITSTILIKQQLITLGAVTNNITCVHSASEALAAAKSRFYSCLVIDYHLHPNFTGIELINLMNRGKIISDTTAILMISGDASQETVLTALSGRVRHMLTKPLQTKALKAKILIGLKEQANLTNVNDQINRLSRISFHDLTNIKQQYPNSLCIESLLIDTLIDKEMYSELEAFLPLCSEHASKVCADAFLLLNKGQIQQAALILSGFVTRNPLCLRAIDNLTGLYESLNELSIAFTYAYRAFELTPSNSQRMVTASRIASKLGDLSKLYELGHTYAKKVSATDSQWLSAMFSYTDIVIQHFKYLNNIKSRKEVLQNLNTMFLLVHRQLHTQQQGILAAFKQLTQCRLLLASNKPEIAHKKLLIAISHFYDNLFQMPTVMIRYALPLLDDFGEISVKKSLLILSSSKTSTYKLPAEKKESPQAFSEQCYPFSVEIKLRSLCNKQYIKGSHSEQTTTQYLQHSALPPNWKNWLQDYLSGSFSSKLPPPFTLSDDT</sequence>
<name>A0A511QCG9_9VIBR</name>
<gene>
    <name evidence="4" type="ORF">VSA01S_11060</name>
</gene>
<dbReference type="EMBL" id="BJXJ01000008">
    <property type="protein sequence ID" value="GEM74994.1"/>
    <property type="molecule type" value="Genomic_DNA"/>
</dbReference>
<organism evidence="4 5">
    <name type="scientific">Vibrio sagamiensis NBRC 104589</name>
    <dbReference type="NCBI Taxonomy" id="1219064"/>
    <lineage>
        <taxon>Bacteria</taxon>
        <taxon>Pseudomonadati</taxon>
        <taxon>Pseudomonadota</taxon>
        <taxon>Gammaproteobacteria</taxon>
        <taxon>Vibrionales</taxon>
        <taxon>Vibrionaceae</taxon>
        <taxon>Vibrio</taxon>
    </lineage>
</organism>
<dbReference type="SUPFAM" id="SSF52172">
    <property type="entry name" value="CheY-like"/>
    <property type="match status" value="1"/>
</dbReference>
<feature type="domain" description="Response regulatory" evidence="3">
    <location>
        <begin position="13"/>
        <end position="134"/>
    </location>
</feature>
<dbReference type="Gene3D" id="3.40.50.2300">
    <property type="match status" value="1"/>
</dbReference>
<dbReference type="SUPFAM" id="SSF48452">
    <property type="entry name" value="TPR-like"/>
    <property type="match status" value="1"/>
</dbReference>
<evidence type="ECO:0000313" key="5">
    <source>
        <dbReference type="Proteomes" id="UP000321922"/>
    </source>
</evidence>
<dbReference type="OrthoDB" id="5902636at2"/>
<dbReference type="InterPro" id="IPR050595">
    <property type="entry name" value="Bact_response_regulator"/>
</dbReference>
<dbReference type="InterPro" id="IPR011006">
    <property type="entry name" value="CheY-like_superfamily"/>
</dbReference>
<comment type="caution">
    <text evidence="4">The sequence shown here is derived from an EMBL/GenBank/DDBJ whole genome shotgun (WGS) entry which is preliminary data.</text>
</comment>
<dbReference type="GO" id="GO:0000160">
    <property type="term" value="P:phosphorelay signal transduction system"/>
    <property type="evidence" value="ECO:0007669"/>
    <property type="project" value="InterPro"/>
</dbReference>
<feature type="modified residue" description="4-aspartylphosphate" evidence="2">
    <location>
        <position position="65"/>
    </location>
</feature>
<evidence type="ECO:0000256" key="2">
    <source>
        <dbReference type="PROSITE-ProRule" id="PRU00169"/>
    </source>
</evidence>
<dbReference type="Gene3D" id="1.25.40.10">
    <property type="entry name" value="Tetratricopeptide repeat domain"/>
    <property type="match status" value="1"/>
</dbReference>
<accession>A0A511QCG9</accession>
<dbReference type="SMART" id="SM00448">
    <property type="entry name" value="REC"/>
    <property type="match status" value="1"/>
</dbReference>
<dbReference type="Proteomes" id="UP000321922">
    <property type="component" value="Unassembled WGS sequence"/>
</dbReference>
<dbReference type="PANTHER" id="PTHR44591:SF3">
    <property type="entry name" value="RESPONSE REGULATORY DOMAIN-CONTAINING PROTEIN"/>
    <property type="match status" value="1"/>
</dbReference>
<evidence type="ECO:0000259" key="3">
    <source>
        <dbReference type="PROSITE" id="PS50110"/>
    </source>
</evidence>
<dbReference type="PANTHER" id="PTHR44591">
    <property type="entry name" value="STRESS RESPONSE REGULATOR PROTEIN 1"/>
    <property type="match status" value="1"/>
</dbReference>
<evidence type="ECO:0000313" key="4">
    <source>
        <dbReference type="EMBL" id="GEM74994.1"/>
    </source>
</evidence>
<proteinExistence type="predicted"/>
<dbReference type="RefSeq" id="WP_050567384.1">
    <property type="nucleotide sequence ID" value="NZ_BAOJ01000091.1"/>
</dbReference>
<dbReference type="InterPro" id="IPR011990">
    <property type="entry name" value="TPR-like_helical_dom_sf"/>
</dbReference>
<keyword evidence="1 2" id="KW-0597">Phosphoprotein</keyword>